<organism evidence="2 3">
    <name type="scientific">Glossina palpalis gambiensis</name>
    <dbReference type="NCBI Taxonomy" id="67801"/>
    <lineage>
        <taxon>Eukaryota</taxon>
        <taxon>Metazoa</taxon>
        <taxon>Ecdysozoa</taxon>
        <taxon>Arthropoda</taxon>
        <taxon>Hexapoda</taxon>
        <taxon>Insecta</taxon>
        <taxon>Pterygota</taxon>
        <taxon>Neoptera</taxon>
        <taxon>Endopterygota</taxon>
        <taxon>Diptera</taxon>
        <taxon>Brachycera</taxon>
        <taxon>Muscomorpha</taxon>
        <taxon>Hippoboscoidea</taxon>
        <taxon>Glossinidae</taxon>
        <taxon>Glossina</taxon>
    </lineage>
</organism>
<dbReference type="Proteomes" id="UP000092460">
    <property type="component" value="Unassembled WGS sequence"/>
</dbReference>
<keyword evidence="3" id="KW-1185">Reference proteome</keyword>
<evidence type="ECO:0000313" key="2">
    <source>
        <dbReference type="EnsemblMetazoa" id="GPPI031030-PA"/>
    </source>
</evidence>
<accession>A0A1B0BI98</accession>
<evidence type="ECO:0000313" key="3">
    <source>
        <dbReference type="Proteomes" id="UP000092460"/>
    </source>
</evidence>
<evidence type="ECO:0000256" key="1">
    <source>
        <dbReference type="SAM" id="MobiDB-lite"/>
    </source>
</evidence>
<name>A0A1B0BI98_9MUSC</name>
<feature type="compositionally biased region" description="Basic and acidic residues" evidence="1">
    <location>
        <begin position="1"/>
        <end position="16"/>
    </location>
</feature>
<feature type="compositionally biased region" description="Polar residues" evidence="1">
    <location>
        <begin position="31"/>
        <end position="44"/>
    </location>
</feature>
<sequence>MRDDKKVGKEQQDRGIVECGGWGTVHLPKLQSESTTAATTADMSESNEEFHGSVKGKQGSPRAVISDNNLAEEKSDSSNTTITLPPQPQPPPPPSLNRRIGDARILTKRIRFNAQTYGISTQQFLWPFVFQYKGVHTYKPLYMYM</sequence>
<reference evidence="3" key="1">
    <citation type="submission" date="2015-01" db="EMBL/GenBank/DDBJ databases">
        <authorList>
            <person name="Aksoy S."/>
            <person name="Warren W."/>
            <person name="Wilson R.K."/>
        </authorList>
    </citation>
    <scope>NUCLEOTIDE SEQUENCE [LARGE SCALE GENOMIC DNA]</scope>
    <source>
        <strain evidence="3">IAEA</strain>
    </source>
</reference>
<reference evidence="2" key="2">
    <citation type="submission" date="2020-05" db="UniProtKB">
        <authorList>
            <consortium name="EnsemblMetazoa"/>
        </authorList>
    </citation>
    <scope>IDENTIFICATION</scope>
    <source>
        <strain evidence="2">IAEA</strain>
    </source>
</reference>
<feature type="compositionally biased region" description="Pro residues" evidence="1">
    <location>
        <begin position="85"/>
        <end position="95"/>
    </location>
</feature>
<dbReference type="VEuPathDB" id="VectorBase:GPPI031030"/>
<proteinExistence type="predicted"/>
<feature type="region of interest" description="Disordered" evidence="1">
    <location>
        <begin position="1"/>
        <end position="101"/>
    </location>
</feature>
<dbReference type="EnsemblMetazoa" id="GPPI031030-RA">
    <property type="protein sequence ID" value="GPPI031030-PA"/>
    <property type="gene ID" value="GPPI031030"/>
</dbReference>
<dbReference type="AlphaFoldDB" id="A0A1B0BI98"/>
<dbReference type="EMBL" id="JXJN01014862">
    <property type="status" value="NOT_ANNOTATED_CDS"/>
    <property type="molecule type" value="Genomic_DNA"/>
</dbReference>
<dbReference type="EMBL" id="JXJN01014863">
    <property type="status" value="NOT_ANNOTATED_CDS"/>
    <property type="molecule type" value="Genomic_DNA"/>
</dbReference>
<protein>
    <submittedName>
        <fullName evidence="2">Uncharacterized protein</fullName>
    </submittedName>
</protein>